<keyword evidence="1" id="KW-1185">Reference proteome</keyword>
<dbReference type="AlphaFoldDB" id="A0A1I7YGP7"/>
<dbReference type="Proteomes" id="UP000095287">
    <property type="component" value="Unplaced"/>
</dbReference>
<evidence type="ECO:0000313" key="1">
    <source>
        <dbReference type="Proteomes" id="UP000095287"/>
    </source>
</evidence>
<name>A0A1I7YGP7_9BILA</name>
<accession>A0A1I7YGP7</accession>
<protein>
    <submittedName>
        <fullName evidence="2">Transposase</fullName>
    </submittedName>
</protein>
<reference evidence="2" key="1">
    <citation type="submission" date="2016-11" db="UniProtKB">
        <authorList>
            <consortium name="WormBaseParasite"/>
        </authorList>
    </citation>
    <scope>IDENTIFICATION</scope>
</reference>
<organism evidence="1 2">
    <name type="scientific">Steinernema glaseri</name>
    <dbReference type="NCBI Taxonomy" id="37863"/>
    <lineage>
        <taxon>Eukaryota</taxon>
        <taxon>Metazoa</taxon>
        <taxon>Ecdysozoa</taxon>
        <taxon>Nematoda</taxon>
        <taxon>Chromadorea</taxon>
        <taxon>Rhabditida</taxon>
        <taxon>Tylenchina</taxon>
        <taxon>Panagrolaimomorpha</taxon>
        <taxon>Strongyloidoidea</taxon>
        <taxon>Steinernematidae</taxon>
        <taxon>Steinernema</taxon>
    </lineage>
</organism>
<proteinExistence type="predicted"/>
<sequence length="79" mass="9053">MWFPKAILIVQNKRRSTFTDIAKSEGCQLVEKENTAQGITREWKEGGKEMHVCLPFPLRGVKDRGWFCVMDPSPRSLAT</sequence>
<evidence type="ECO:0000313" key="2">
    <source>
        <dbReference type="WBParaSite" id="L893_g16125.t1"/>
    </source>
</evidence>
<dbReference type="WBParaSite" id="L893_g16125.t1">
    <property type="protein sequence ID" value="L893_g16125.t1"/>
    <property type="gene ID" value="L893_g16125"/>
</dbReference>